<gene>
    <name evidence="1" type="ORF">QQ020_07335</name>
</gene>
<sequence>MKVNSQICLPKILCAVIPCLLLHSGLYSQIPDDMHSPRCRMYQRIGMTQVEISYSRPSLKGRNLYGGIIEEGKEWRTGANAATTIRFDDPVLIKGQQLKAGIYALYTIPNKDSWEVIFNKNIYIDPYKGRTKELDALHLKISVLSMDQPVETFTISVSDISKDHISASIDLMWENTLVKMPLEVPRKWG</sequence>
<evidence type="ECO:0000313" key="1">
    <source>
        <dbReference type="EMBL" id="MDN5211857.1"/>
    </source>
</evidence>
<comment type="caution">
    <text evidence="1">The sequence shown here is derived from an EMBL/GenBank/DDBJ whole genome shotgun (WGS) entry which is preliminary data.</text>
</comment>
<name>A0ABT8L287_9BACT</name>
<reference evidence="1" key="1">
    <citation type="submission" date="2023-06" db="EMBL/GenBank/DDBJ databases">
        <title>Genomic of Agaribacillus aureum.</title>
        <authorList>
            <person name="Wang G."/>
        </authorList>
    </citation>
    <scope>NUCLEOTIDE SEQUENCE</scope>
    <source>
        <strain evidence="1">BMA12</strain>
    </source>
</reference>
<dbReference type="RefSeq" id="WP_346757185.1">
    <property type="nucleotide sequence ID" value="NZ_JAUJEB010000001.1"/>
</dbReference>
<dbReference type="EMBL" id="JAUJEB010000001">
    <property type="protein sequence ID" value="MDN5211857.1"/>
    <property type="molecule type" value="Genomic_DNA"/>
</dbReference>
<keyword evidence="2" id="KW-1185">Reference proteome</keyword>
<accession>A0ABT8L287</accession>
<organism evidence="1 2">
    <name type="scientific">Agaribacillus aureus</name>
    <dbReference type="NCBI Taxonomy" id="3051825"/>
    <lineage>
        <taxon>Bacteria</taxon>
        <taxon>Pseudomonadati</taxon>
        <taxon>Bacteroidota</taxon>
        <taxon>Cytophagia</taxon>
        <taxon>Cytophagales</taxon>
        <taxon>Splendidivirgaceae</taxon>
        <taxon>Agaribacillus</taxon>
    </lineage>
</organism>
<dbReference type="Proteomes" id="UP001172083">
    <property type="component" value="Unassembled WGS sequence"/>
</dbReference>
<dbReference type="InterPro" id="IPR021314">
    <property type="entry name" value="DUF2911"/>
</dbReference>
<dbReference type="Pfam" id="PF11138">
    <property type="entry name" value="DUF2911"/>
    <property type="match status" value="1"/>
</dbReference>
<evidence type="ECO:0000313" key="2">
    <source>
        <dbReference type="Proteomes" id="UP001172083"/>
    </source>
</evidence>
<protein>
    <submittedName>
        <fullName evidence="1">DUF2911 domain-containing protein</fullName>
    </submittedName>
</protein>
<proteinExistence type="predicted"/>